<dbReference type="InterPro" id="IPR018222">
    <property type="entry name" value="Nuclear_transport_factor_2_euk"/>
</dbReference>
<dbReference type="CDD" id="cd00590">
    <property type="entry name" value="RRM_SF"/>
    <property type="match status" value="1"/>
</dbReference>
<protein>
    <submittedName>
        <fullName evidence="6">Nuclear transport factor 2</fullName>
    </submittedName>
</protein>
<dbReference type="Pfam" id="PF02136">
    <property type="entry name" value="NTF2"/>
    <property type="match status" value="1"/>
</dbReference>
<dbReference type="SMART" id="SM00360">
    <property type="entry name" value="RRM"/>
    <property type="match status" value="1"/>
</dbReference>
<feature type="domain" description="NTF2" evidence="5">
    <location>
        <begin position="10"/>
        <end position="122"/>
    </location>
</feature>
<dbReference type="SUPFAM" id="SSF54427">
    <property type="entry name" value="NTF2-like"/>
    <property type="match status" value="1"/>
</dbReference>
<keyword evidence="1 2" id="KW-0694">RNA-binding</keyword>
<dbReference type="CDD" id="cd00780">
    <property type="entry name" value="NTF2"/>
    <property type="match status" value="1"/>
</dbReference>
<feature type="compositionally biased region" description="Basic residues" evidence="3">
    <location>
        <begin position="454"/>
        <end position="463"/>
    </location>
</feature>
<dbReference type="InterPro" id="IPR035979">
    <property type="entry name" value="RBD_domain_sf"/>
</dbReference>
<proteinExistence type="predicted"/>
<dbReference type="Proteomes" id="UP001289374">
    <property type="component" value="Unassembled WGS sequence"/>
</dbReference>
<feature type="region of interest" description="Disordered" evidence="3">
    <location>
        <begin position="407"/>
        <end position="477"/>
    </location>
</feature>
<evidence type="ECO:0000259" key="4">
    <source>
        <dbReference type="PROSITE" id="PS50102"/>
    </source>
</evidence>
<dbReference type="Pfam" id="PF00076">
    <property type="entry name" value="RRM_1"/>
    <property type="match status" value="1"/>
</dbReference>
<evidence type="ECO:0000256" key="2">
    <source>
        <dbReference type="PROSITE-ProRule" id="PRU00176"/>
    </source>
</evidence>
<dbReference type="InterPro" id="IPR039539">
    <property type="entry name" value="Ras_GTPase_bind_prot"/>
</dbReference>
<dbReference type="GO" id="GO:0005829">
    <property type="term" value="C:cytosol"/>
    <property type="evidence" value="ECO:0007669"/>
    <property type="project" value="TreeGrafter"/>
</dbReference>
<dbReference type="PROSITE" id="PS50102">
    <property type="entry name" value="RRM"/>
    <property type="match status" value="1"/>
</dbReference>
<dbReference type="InterPro" id="IPR012677">
    <property type="entry name" value="Nucleotide-bd_a/b_plait_sf"/>
</dbReference>
<evidence type="ECO:0000256" key="1">
    <source>
        <dbReference type="ARBA" id="ARBA00022884"/>
    </source>
</evidence>
<dbReference type="InterPro" id="IPR000504">
    <property type="entry name" value="RRM_dom"/>
</dbReference>
<dbReference type="SUPFAM" id="SSF54928">
    <property type="entry name" value="RNA-binding domain, RBD"/>
    <property type="match status" value="1"/>
</dbReference>
<evidence type="ECO:0000313" key="6">
    <source>
        <dbReference type="EMBL" id="KAK4382588.1"/>
    </source>
</evidence>
<gene>
    <name evidence="6" type="ORF">Sango_2858300</name>
</gene>
<dbReference type="PROSITE" id="PS50177">
    <property type="entry name" value="NTF2_DOMAIN"/>
    <property type="match status" value="1"/>
</dbReference>
<reference evidence="6" key="2">
    <citation type="journal article" date="2024" name="Plant">
        <title>Genomic evolution and insights into agronomic trait innovations of Sesamum species.</title>
        <authorList>
            <person name="Miao H."/>
            <person name="Wang L."/>
            <person name="Qu L."/>
            <person name="Liu H."/>
            <person name="Sun Y."/>
            <person name="Le M."/>
            <person name="Wang Q."/>
            <person name="Wei S."/>
            <person name="Zheng Y."/>
            <person name="Lin W."/>
            <person name="Duan Y."/>
            <person name="Cao H."/>
            <person name="Xiong S."/>
            <person name="Wang X."/>
            <person name="Wei L."/>
            <person name="Li C."/>
            <person name="Ma Q."/>
            <person name="Ju M."/>
            <person name="Zhao R."/>
            <person name="Li G."/>
            <person name="Mu C."/>
            <person name="Tian Q."/>
            <person name="Mei H."/>
            <person name="Zhang T."/>
            <person name="Gao T."/>
            <person name="Zhang H."/>
        </authorList>
    </citation>
    <scope>NUCLEOTIDE SEQUENCE</scope>
    <source>
        <strain evidence="6">K16</strain>
    </source>
</reference>
<dbReference type="Gene3D" id="3.30.70.330">
    <property type="match status" value="1"/>
</dbReference>
<dbReference type="PANTHER" id="PTHR10693">
    <property type="entry name" value="RAS GTPASE-ACTIVATING PROTEIN-BINDING PROTEIN"/>
    <property type="match status" value="1"/>
</dbReference>
<feature type="region of interest" description="Disordered" evidence="3">
    <location>
        <begin position="268"/>
        <end position="323"/>
    </location>
</feature>
<accession>A0AAE1T5K7</accession>
<sequence>MAVKMLPQVVANAFVKQYYAILNKCPENAHKFYQESSLLGWPGADGVLTPVTTLSGINDKIMSSDYKYCSAEIKTTDAQESVEGGVIVAVTGSLTRKDNVKMNFSQTFFLAKQEKDYDGINDQPATSMQSSVHSALSDSPTSICTKAIENGQVKESFDPPVTKEAFAKVAASTSPAASAEKAPSIVAPASNEKAPSVVAPSSNEKVPSVVAPSSNEKVPSVIVPALTEKVPSVAAPASNSTQKITYASVVAKETLAISPRTARVASNVNKQVASPTTKASAPLVDRASKAATPASAVPKTLTPSNKVSPNPAPPGNGSPNNSAYSEATRGIYIGRLPYDITKQGIVDVVKQFGPVRRNADTIQIRRHEDGFCCGFVEFESADSARRAVEVHHVKFGDKEAYITYKRSYSNRGNDGGGRSPTRAGSRNSNLRGRENQARDNGRFQNENRADHNKGQTRGRRHNRWPSDQWSREASRDR</sequence>
<dbReference type="InterPro" id="IPR032710">
    <property type="entry name" value="NTF2-like_dom_sf"/>
</dbReference>
<dbReference type="AlphaFoldDB" id="A0AAE1T5K7"/>
<feature type="compositionally biased region" description="Basic and acidic residues" evidence="3">
    <location>
        <begin position="431"/>
        <end position="453"/>
    </location>
</feature>
<dbReference type="EMBL" id="JACGWL010000672">
    <property type="protein sequence ID" value="KAK4382588.1"/>
    <property type="molecule type" value="Genomic_DNA"/>
</dbReference>
<reference evidence="6" key="1">
    <citation type="submission" date="2020-06" db="EMBL/GenBank/DDBJ databases">
        <authorList>
            <person name="Li T."/>
            <person name="Hu X."/>
            <person name="Zhang T."/>
            <person name="Song X."/>
            <person name="Zhang H."/>
            <person name="Dai N."/>
            <person name="Sheng W."/>
            <person name="Hou X."/>
            <person name="Wei L."/>
        </authorList>
    </citation>
    <scope>NUCLEOTIDE SEQUENCE</scope>
    <source>
        <strain evidence="6">K16</strain>
        <tissue evidence="6">Leaf</tissue>
    </source>
</reference>
<comment type="caution">
    <text evidence="6">The sequence shown here is derived from an EMBL/GenBank/DDBJ whole genome shotgun (WGS) entry which is preliminary data.</text>
</comment>
<evidence type="ECO:0000256" key="3">
    <source>
        <dbReference type="SAM" id="MobiDB-lite"/>
    </source>
</evidence>
<dbReference type="Gene3D" id="3.10.450.50">
    <property type="match status" value="1"/>
</dbReference>
<dbReference type="GO" id="GO:0003729">
    <property type="term" value="F:mRNA binding"/>
    <property type="evidence" value="ECO:0007669"/>
    <property type="project" value="TreeGrafter"/>
</dbReference>
<feature type="domain" description="RRM" evidence="4">
    <location>
        <begin position="329"/>
        <end position="407"/>
    </location>
</feature>
<dbReference type="PANTHER" id="PTHR10693:SF20">
    <property type="entry name" value="AT27578P"/>
    <property type="match status" value="1"/>
</dbReference>
<evidence type="ECO:0000259" key="5">
    <source>
        <dbReference type="PROSITE" id="PS50177"/>
    </source>
</evidence>
<organism evidence="6 7">
    <name type="scientific">Sesamum angolense</name>
    <dbReference type="NCBI Taxonomy" id="2727404"/>
    <lineage>
        <taxon>Eukaryota</taxon>
        <taxon>Viridiplantae</taxon>
        <taxon>Streptophyta</taxon>
        <taxon>Embryophyta</taxon>
        <taxon>Tracheophyta</taxon>
        <taxon>Spermatophyta</taxon>
        <taxon>Magnoliopsida</taxon>
        <taxon>eudicotyledons</taxon>
        <taxon>Gunneridae</taxon>
        <taxon>Pentapetalae</taxon>
        <taxon>asterids</taxon>
        <taxon>lamiids</taxon>
        <taxon>Lamiales</taxon>
        <taxon>Pedaliaceae</taxon>
        <taxon>Sesamum</taxon>
    </lineage>
</organism>
<feature type="compositionally biased region" description="Polar residues" evidence="3">
    <location>
        <begin position="268"/>
        <end position="279"/>
    </location>
</feature>
<evidence type="ECO:0000313" key="7">
    <source>
        <dbReference type="Proteomes" id="UP001289374"/>
    </source>
</evidence>
<name>A0AAE1T5K7_9LAMI</name>
<dbReference type="GO" id="GO:1990904">
    <property type="term" value="C:ribonucleoprotein complex"/>
    <property type="evidence" value="ECO:0007669"/>
    <property type="project" value="TreeGrafter"/>
</dbReference>
<dbReference type="InterPro" id="IPR002075">
    <property type="entry name" value="NTF2_dom"/>
</dbReference>
<keyword evidence="7" id="KW-1185">Reference proteome</keyword>